<dbReference type="InterPro" id="IPR004843">
    <property type="entry name" value="Calcineurin-like_PHP"/>
</dbReference>
<dbReference type="PANTHER" id="PTHR11575">
    <property type="entry name" value="5'-NUCLEOTIDASE-RELATED"/>
    <property type="match status" value="1"/>
</dbReference>
<feature type="domain" description="5'-Nucleotidase C-terminal" evidence="4">
    <location>
        <begin position="293"/>
        <end position="436"/>
    </location>
</feature>
<dbReference type="PANTHER" id="PTHR11575:SF24">
    <property type="entry name" value="5'-NUCLEOTIDASE"/>
    <property type="match status" value="1"/>
</dbReference>
<dbReference type="SUPFAM" id="SSF55816">
    <property type="entry name" value="5'-nucleotidase (syn. UDP-sugar hydrolase), C-terminal domain"/>
    <property type="match status" value="1"/>
</dbReference>
<accession>A0A938BNY2</accession>
<gene>
    <name evidence="5" type="ORF">FJZ00_11915</name>
</gene>
<dbReference type="InterPro" id="IPR006179">
    <property type="entry name" value="5_nucleotidase/apyrase"/>
</dbReference>
<dbReference type="Pfam" id="PF00149">
    <property type="entry name" value="Metallophos"/>
    <property type="match status" value="1"/>
</dbReference>
<dbReference type="InterPro" id="IPR036907">
    <property type="entry name" value="5'-Nucleotdase_C_sf"/>
</dbReference>
<feature type="non-terminal residue" evidence="5">
    <location>
        <position position="1"/>
    </location>
</feature>
<evidence type="ECO:0000256" key="2">
    <source>
        <dbReference type="RuleBase" id="RU362119"/>
    </source>
</evidence>
<dbReference type="GO" id="GO:0030288">
    <property type="term" value="C:outer membrane-bounded periplasmic space"/>
    <property type="evidence" value="ECO:0007669"/>
    <property type="project" value="TreeGrafter"/>
</dbReference>
<dbReference type="AlphaFoldDB" id="A0A938BNY2"/>
<comment type="similarity">
    <text evidence="2">Belongs to the 5'-nucleotidase family.</text>
</comment>
<comment type="caution">
    <text evidence="5">The sequence shown here is derived from an EMBL/GenBank/DDBJ whole genome shotgun (WGS) entry which is preliminary data.</text>
</comment>
<dbReference type="SUPFAM" id="SSF56300">
    <property type="entry name" value="Metallo-dependent phosphatases"/>
    <property type="match status" value="1"/>
</dbReference>
<dbReference type="Gene3D" id="3.90.780.10">
    <property type="entry name" value="5'-Nucleotidase, C-terminal domain"/>
    <property type="match status" value="1"/>
</dbReference>
<evidence type="ECO:0000313" key="5">
    <source>
        <dbReference type="EMBL" id="MBM3275853.1"/>
    </source>
</evidence>
<organism evidence="5 6">
    <name type="scientific">Candidatus Tanganyikabacteria bacterium</name>
    <dbReference type="NCBI Taxonomy" id="2961651"/>
    <lineage>
        <taxon>Bacteria</taxon>
        <taxon>Bacillati</taxon>
        <taxon>Candidatus Sericytochromatia</taxon>
        <taxon>Candidatus Tanganyikabacteria</taxon>
    </lineage>
</organism>
<sequence length="473" mass="51172">AAPTRLVILHTNDTHDHLTTYDKKDLKSMGGIARRTTLIKKEKLQNPGRVLVLDAGDVFQGTPLFNFFHGEADYAAMDAAEYDASTVGNHDLDNGLANLQKQHKGRKFKLISTNLVDAASGKPVFMPHWIVERSGLKVGIFGILGEGSAWAAVAPKQQEGLKVLDRIPTARKAVEELKAKGANFIVMLSHSGLEEDKQLAAAVSGIHVIVGGHSHTKVDAPIPVKNGDWSTLVLQAYQWGEYLGRLELEVEGGKIVSTNGYLVPIAGDIPEDPDVAKIVASYDGQIRDKMGKVIGQAPRGLSVESKYERDCELGNWATDLLRTKTGSDIAILNSGGLRAPINPGPVRVADIFTVFPFENRVVKLRLSGALIQRVLDQVAAKEISMLQVSGLTFRIEGGKAKDVKVGGSPLDTGKAYQITTIDYVAQGGDKYAAFTEGTAFQDSGILLRDFVMDYVKANPNVEPPTDRRIAVSK</sequence>
<keyword evidence="2" id="KW-0547">Nucleotide-binding</keyword>
<evidence type="ECO:0000259" key="3">
    <source>
        <dbReference type="Pfam" id="PF00149"/>
    </source>
</evidence>
<name>A0A938BNY2_9BACT</name>
<evidence type="ECO:0000259" key="4">
    <source>
        <dbReference type="Pfam" id="PF02872"/>
    </source>
</evidence>
<protein>
    <submittedName>
        <fullName evidence="5">5'-nucleotidase C-terminal domain-containing protein</fullName>
    </submittedName>
</protein>
<dbReference type="GO" id="GO:0000166">
    <property type="term" value="F:nucleotide binding"/>
    <property type="evidence" value="ECO:0007669"/>
    <property type="project" value="UniProtKB-KW"/>
</dbReference>
<dbReference type="Pfam" id="PF02872">
    <property type="entry name" value="5_nucleotid_C"/>
    <property type="match status" value="1"/>
</dbReference>
<dbReference type="GO" id="GO:0009166">
    <property type="term" value="P:nucleotide catabolic process"/>
    <property type="evidence" value="ECO:0007669"/>
    <property type="project" value="InterPro"/>
</dbReference>
<dbReference type="EMBL" id="VGJX01000749">
    <property type="protein sequence ID" value="MBM3275853.1"/>
    <property type="molecule type" value="Genomic_DNA"/>
</dbReference>
<dbReference type="InterPro" id="IPR008334">
    <property type="entry name" value="5'-Nucleotdase_C"/>
</dbReference>
<proteinExistence type="inferred from homology"/>
<reference evidence="5 6" key="1">
    <citation type="submission" date="2019-03" db="EMBL/GenBank/DDBJ databases">
        <title>Lake Tanganyika Metagenome-Assembled Genomes (MAGs).</title>
        <authorList>
            <person name="Tran P."/>
        </authorList>
    </citation>
    <scope>NUCLEOTIDE SEQUENCE [LARGE SCALE GENOMIC DNA]</scope>
    <source>
        <strain evidence="5">K_DeepCast_65m_m2_236</strain>
    </source>
</reference>
<evidence type="ECO:0000313" key="6">
    <source>
        <dbReference type="Proteomes" id="UP000703893"/>
    </source>
</evidence>
<dbReference type="Gene3D" id="3.60.21.10">
    <property type="match status" value="1"/>
</dbReference>
<keyword evidence="2" id="KW-0378">Hydrolase</keyword>
<dbReference type="InterPro" id="IPR029052">
    <property type="entry name" value="Metallo-depent_PP-like"/>
</dbReference>
<evidence type="ECO:0000256" key="1">
    <source>
        <dbReference type="ARBA" id="ARBA00022729"/>
    </source>
</evidence>
<dbReference type="PRINTS" id="PR01607">
    <property type="entry name" value="APYRASEFAMLY"/>
</dbReference>
<dbReference type="GO" id="GO:0016787">
    <property type="term" value="F:hydrolase activity"/>
    <property type="evidence" value="ECO:0007669"/>
    <property type="project" value="UniProtKB-KW"/>
</dbReference>
<feature type="domain" description="Calcineurin-like phosphoesterase" evidence="3">
    <location>
        <begin position="7"/>
        <end position="216"/>
    </location>
</feature>
<dbReference type="Proteomes" id="UP000703893">
    <property type="component" value="Unassembled WGS sequence"/>
</dbReference>
<keyword evidence="1" id="KW-0732">Signal</keyword>